<dbReference type="InterPro" id="IPR027417">
    <property type="entry name" value="P-loop_NTPase"/>
</dbReference>
<sequence>MIEDKQGQGLQGLSDYVAFSANYNSEARQPHTGVFPGTRTSIIQTLSEWIKVPKQRSRVLWIRGAAGVGKSAIAQTLCEMFHLEHLVANFFFARLDPKRSSPERLVPSLAYQLAKSPALPPRLSTLIDNVVLSNPGIMHMKWEDQFERLIMNSCATINGDEWKKLPKLVIIDGLDECMAASGTTDDIVEGRRRLLTMIQQSTSAAPPLPLRFLIFSRPERSLRNFFHSQRFIPPIELLDMAQFVDDADIQWYLERQFLRLFESHPEAMKGLDRSWPGEDIIRMLVRRANGQFAYVVTVIGYITSEDSLPLLPQKRLEVVRHLREAPPNPYFGNLDRLYYQILEPFAKETEILRRILQLLLSPGEIWDGLDEMPPKDVAKWSQTLIARALGLELAEVCNTLSRLHSVLHVPDDDDDTRVSILHPSFSHFLLNHDRSGYFHIVPMEQAKYKAVIEALGPGPNVQNGPLVSVFQKLSSHVAFSALYDSELGGQQTDVHEGTRGDLIEKLDNWIEYPAGKSRVFWIRGGAGSGKSAVAQSICKKHAGSRLAASHFFSRNDSSRNSMDRFIPTLAYQLAELHGHRALLTSRINDALTNNPRIMDMSWEDQFKHLISMPCAAVNSELWIGLPRLVIIDGLDECMDRDPQTHEINRSPGKREGQQRLLSMIQNATSTQPSLPLRFLIFSRPEHAISTFFRSLLFNPALEQFDMRSLRTQADHDIELYLRHEFARLVELHPDAGLDKPWPGEEVIHTLILNADGQFIYIITAVKYIAGDDPYLLLPQQRLAVVLRTSETSLSPDLSPLDQLYHHILQPFMILCKQILLPIFQLIISPYQNAGHSGSTFSPDLGLQCRSQHAIAKLLALDLSQVSAILSRLHSILYVPDDEHRDVTILHASFLDFLTEERRSLHFYVAPLEGHVYFGMLSQCLLPTLNDMTRRHAAGERMPPGITNFELYSINVWLFIGVIFGVVVDSSYHGESLKEYIPSEELLRAMNEFDVYQYMNMLIDRDFMRDIYQVFPRLMERGAPRAMHVCTEVLFQNIRCLRALYMQCSEGTGTSSTSSRTPASPYATRFRSQLNPYINNHKSLFEEGWAVSTPRGTCTPNTLSQLALLILLVCNPPPSISAAYDEEFLNFLALPQDPRDADDNSESNTHRSFINFPSGTDTPGGSDVRVWNISCEEGRALVEEVRELGRNLRKNFDSVKKQEISPFTKTGRFPGLDGWNVRIAKLIVYLDSFRRSQGRQTR</sequence>
<evidence type="ECO:0000259" key="3">
    <source>
        <dbReference type="Pfam" id="PF24883"/>
    </source>
</evidence>
<evidence type="ECO:0000256" key="1">
    <source>
        <dbReference type="ARBA" id="ARBA00022737"/>
    </source>
</evidence>
<evidence type="ECO:0000313" key="4">
    <source>
        <dbReference type="EMBL" id="KAL0573110.1"/>
    </source>
</evidence>
<dbReference type="EMBL" id="JBAHYK010000543">
    <property type="protein sequence ID" value="KAL0573110.1"/>
    <property type="molecule type" value="Genomic_DNA"/>
</dbReference>
<reference evidence="4 5" key="1">
    <citation type="submission" date="2024-02" db="EMBL/GenBank/DDBJ databases">
        <title>A draft genome for the cacao thread blight pathogen Marasmius crinis-equi.</title>
        <authorList>
            <person name="Cohen S.P."/>
            <person name="Baruah I.K."/>
            <person name="Amoako-Attah I."/>
            <person name="Bukari Y."/>
            <person name="Meinhardt L.W."/>
            <person name="Bailey B.A."/>
        </authorList>
    </citation>
    <scope>NUCLEOTIDE SEQUENCE [LARGE SCALE GENOMIC DNA]</scope>
    <source>
        <strain evidence="4 5">GH-76</strain>
    </source>
</reference>
<dbReference type="Gene3D" id="3.40.50.300">
    <property type="entry name" value="P-loop containing nucleotide triphosphate hydrolases"/>
    <property type="match status" value="2"/>
</dbReference>
<feature type="domain" description="Nephrocystin 3-like N-terminal" evidence="3">
    <location>
        <begin position="45"/>
        <end position="217"/>
    </location>
</feature>
<organism evidence="4 5">
    <name type="scientific">Marasmius crinis-equi</name>
    <dbReference type="NCBI Taxonomy" id="585013"/>
    <lineage>
        <taxon>Eukaryota</taxon>
        <taxon>Fungi</taxon>
        <taxon>Dikarya</taxon>
        <taxon>Basidiomycota</taxon>
        <taxon>Agaricomycotina</taxon>
        <taxon>Agaricomycetes</taxon>
        <taxon>Agaricomycetidae</taxon>
        <taxon>Agaricales</taxon>
        <taxon>Marasmiineae</taxon>
        <taxon>Marasmiaceae</taxon>
        <taxon>Marasmius</taxon>
    </lineage>
</organism>
<keyword evidence="5" id="KW-1185">Reference proteome</keyword>
<name>A0ABR3FCS6_9AGAR</name>
<comment type="caution">
    <text evidence="4">The sequence shown here is derived from an EMBL/GenBank/DDBJ whole genome shotgun (WGS) entry which is preliminary data.</text>
</comment>
<dbReference type="Pfam" id="PF24883">
    <property type="entry name" value="NPHP3_N"/>
    <property type="match status" value="2"/>
</dbReference>
<feature type="compositionally biased region" description="Polar residues" evidence="2">
    <location>
        <begin position="1145"/>
        <end position="1160"/>
    </location>
</feature>
<gene>
    <name evidence="4" type="ORF">V5O48_008850</name>
</gene>
<feature type="region of interest" description="Disordered" evidence="2">
    <location>
        <begin position="1138"/>
        <end position="1160"/>
    </location>
</feature>
<dbReference type="PANTHER" id="PTHR10039:SF14">
    <property type="entry name" value="NACHT DOMAIN-CONTAINING PROTEIN"/>
    <property type="match status" value="1"/>
</dbReference>
<protein>
    <recommendedName>
        <fullName evidence="3">Nephrocystin 3-like N-terminal domain-containing protein</fullName>
    </recommendedName>
</protein>
<proteinExistence type="predicted"/>
<accession>A0ABR3FCS6</accession>
<dbReference type="Proteomes" id="UP001465976">
    <property type="component" value="Unassembled WGS sequence"/>
</dbReference>
<dbReference type="InterPro" id="IPR056884">
    <property type="entry name" value="NPHP3-like_N"/>
</dbReference>
<feature type="domain" description="Nephrocystin 3-like N-terminal" evidence="3">
    <location>
        <begin position="505"/>
        <end position="683"/>
    </location>
</feature>
<evidence type="ECO:0000313" key="5">
    <source>
        <dbReference type="Proteomes" id="UP001465976"/>
    </source>
</evidence>
<dbReference type="PANTHER" id="PTHR10039">
    <property type="entry name" value="AMELOGENIN"/>
    <property type="match status" value="1"/>
</dbReference>
<keyword evidence="1" id="KW-0677">Repeat</keyword>
<dbReference type="SUPFAM" id="SSF52540">
    <property type="entry name" value="P-loop containing nucleoside triphosphate hydrolases"/>
    <property type="match status" value="2"/>
</dbReference>
<evidence type="ECO:0000256" key="2">
    <source>
        <dbReference type="SAM" id="MobiDB-lite"/>
    </source>
</evidence>